<comment type="similarity">
    <text evidence="3">Belongs to the methyltransferase superfamily. Arsenite methyltransferase family.</text>
</comment>
<dbReference type="PANTHER" id="PTHR43675">
    <property type="entry name" value="ARSENITE METHYLTRANSFERASE"/>
    <property type="match status" value="1"/>
</dbReference>
<dbReference type="EMBL" id="CAJNOU010000123">
    <property type="protein sequence ID" value="CAF0876150.1"/>
    <property type="molecule type" value="Genomic_DNA"/>
</dbReference>
<feature type="domain" description="Methyltransferase" evidence="10">
    <location>
        <begin position="76"/>
        <end position="205"/>
    </location>
</feature>
<dbReference type="InterPro" id="IPR026669">
    <property type="entry name" value="Arsenite_MeTrfase-like"/>
</dbReference>
<sequence length="580" mass="66863">MSTSTEPKTPTTEELDTEKNYNVEEEDESETDHFSRAKTNLLRTPSVLNAIIDQIHPDIIAKSHQSNFVLFPPKLQGCTVMDLGCGIGRDVFILSKLVGEHGRVIGIDSARDHLDFARQHIDYHMKKFELEKCNVEFIQGEIDELEKANLKENSIDVIVSNSVINYRRNRKAIIEGVCKLLKPGGEFYFSDVYVNRSIPEEYQELLSGEYVGGALRWEDLILYATEAGFTQPRLVTAKPVTIINEDILKAIGKARFVTAIFRCFKLPFNDNDTTQFNVPYQLTYETPLPSCEEEFFFDHLIQFKPGELLVVNDPSIALALNVSRYKDNFIFDPIEDTNMGTTTIETIEELQGSNDDQTKICLSYSFHLIDPYISIQRKINHYNKRSITLNTPSNNEKQTSTIQNNKLPFQFPPGKPNDQPTIEHLRYIENQLKQILPDFCKRMHPYALYTADMTFENYYQDPPKIIKGAGSYALSLFWIRLKLNFKLMNLTIQLLKTTIDEESNCVKIRWRISGLTNKSFIGILKGWKQPRDVAGNIRDYVEYIDGLSTFYVRGDGRIYKHRVDRVTVDEDDEFTKKIMK</sequence>
<dbReference type="Pfam" id="PF13847">
    <property type="entry name" value="Methyltransf_31"/>
    <property type="match status" value="1"/>
</dbReference>
<evidence type="ECO:0000259" key="10">
    <source>
        <dbReference type="Pfam" id="PF13847"/>
    </source>
</evidence>
<evidence type="ECO:0000256" key="7">
    <source>
        <dbReference type="ARBA" id="ARBA00047943"/>
    </source>
</evidence>
<keyword evidence="2" id="KW-0949">S-adenosyl-L-methionine</keyword>
<evidence type="ECO:0000313" key="11">
    <source>
        <dbReference type="EMBL" id="CAF0876150.1"/>
    </source>
</evidence>
<dbReference type="Gene3D" id="3.40.50.150">
    <property type="entry name" value="Vaccinia Virus protein VP39"/>
    <property type="match status" value="1"/>
</dbReference>
<dbReference type="InterPro" id="IPR025714">
    <property type="entry name" value="Methyltranfer_dom"/>
</dbReference>
<evidence type="ECO:0000256" key="9">
    <source>
        <dbReference type="SAM" id="MobiDB-lite"/>
    </source>
</evidence>
<dbReference type="InterPro" id="IPR029063">
    <property type="entry name" value="SAM-dependent_MTases_sf"/>
</dbReference>
<reference evidence="11" key="1">
    <citation type="submission" date="2021-02" db="EMBL/GenBank/DDBJ databases">
        <authorList>
            <person name="Nowell W R."/>
        </authorList>
    </citation>
    <scope>NUCLEOTIDE SEQUENCE</scope>
</reference>
<evidence type="ECO:0000256" key="2">
    <source>
        <dbReference type="ARBA" id="ARBA00022691"/>
    </source>
</evidence>
<comment type="caution">
    <text evidence="11">The sequence shown here is derived from an EMBL/GenBank/DDBJ whole genome shotgun (WGS) entry which is preliminary data.</text>
</comment>
<dbReference type="AlphaFoldDB" id="A0A813XX85"/>
<evidence type="ECO:0000313" key="12">
    <source>
        <dbReference type="Proteomes" id="UP000663889"/>
    </source>
</evidence>
<dbReference type="InterPro" id="IPR018790">
    <property type="entry name" value="DUF2358"/>
</dbReference>
<gene>
    <name evidence="11" type="ORF">SEV965_LOCUS4372</name>
</gene>
<evidence type="ECO:0000256" key="5">
    <source>
        <dbReference type="ARBA" id="ARBA00034545"/>
    </source>
</evidence>
<dbReference type="EC" id="2.1.1.137" evidence="4"/>
<dbReference type="Pfam" id="PF10184">
    <property type="entry name" value="DUF2358"/>
    <property type="match status" value="1"/>
</dbReference>
<keyword evidence="1" id="KW-0808">Transferase</keyword>
<protein>
    <recommendedName>
        <fullName evidence="5">Arsenite methyltransferase</fullName>
        <ecNumber evidence="4">2.1.1.137</ecNumber>
    </recommendedName>
</protein>
<dbReference type="SUPFAM" id="SSF53335">
    <property type="entry name" value="S-adenosyl-L-methionine-dependent methyltransferases"/>
    <property type="match status" value="1"/>
</dbReference>
<feature type="compositionally biased region" description="Low complexity" evidence="9">
    <location>
        <begin position="1"/>
        <end position="12"/>
    </location>
</feature>
<proteinExistence type="inferred from homology"/>
<evidence type="ECO:0000256" key="4">
    <source>
        <dbReference type="ARBA" id="ARBA00034521"/>
    </source>
</evidence>
<comment type="catalytic activity">
    <reaction evidence="8">
        <text>arsenic triglutathione + 3 [thioredoxin]-dithiol + 3 S-adenosyl-L-methionine = trimethylarsine + 3 [thioredoxin]-disulfide + 3 glutathione + 3 S-adenosyl-L-homocysteine + 3 H(+)</text>
        <dbReference type="Rhea" id="RHEA:69432"/>
        <dbReference type="Rhea" id="RHEA-COMP:10698"/>
        <dbReference type="Rhea" id="RHEA-COMP:10700"/>
        <dbReference type="ChEBI" id="CHEBI:15378"/>
        <dbReference type="ChEBI" id="CHEBI:27130"/>
        <dbReference type="ChEBI" id="CHEBI:29950"/>
        <dbReference type="ChEBI" id="CHEBI:50058"/>
        <dbReference type="ChEBI" id="CHEBI:57856"/>
        <dbReference type="ChEBI" id="CHEBI:57925"/>
        <dbReference type="ChEBI" id="CHEBI:59789"/>
        <dbReference type="ChEBI" id="CHEBI:183640"/>
        <dbReference type="EC" id="2.1.1.137"/>
    </reaction>
</comment>
<comment type="catalytic activity">
    <reaction evidence="7">
        <text>arsenic triglutathione + 2 [thioredoxin]-dithiol + 2 S-adenosyl-L-methionine + H2O = dimethylarsinous acid + 2 [thioredoxin]-disulfide + 3 glutathione + 2 S-adenosyl-L-homocysteine + 2 H(+)</text>
        <dbReference type="Rhea" id="RHEA:69464"/>
        <dbReference type="Rhea" id="RHEA-COMP:10698"/>
        <dbReference type="Rhea" id="RHEA-COMP:10700"/>
        <dbReference type="ChEBI" id="CHEBI:15377"/>
        <dbReference type="ChEBI" id="CHEBI:15378"/>
        <dbReference type="ChEBI" id="CHEBI:23808"/>
        <dbReference type="ChEBI" id="CHEBI:29950"/>
        <dbReference type="ChEBI" id="CHEBI:50058"/>
        <dbReference type="ChEBI" id="CHEBI:57856"/>
        <dbReference type="ChEBI" id="CHEBI:57925"/>
        <dbReference type="ChEBI" id="CHEBI:59789"/>
        <dbReference type="ChEBI" id="CHEBI:183640"/>
        <dbReference type="EC" id="2.1.1.137"/>
    </reaction>
</comment>
<dbReference type="Proteomes" id="UP000663889">
    <property type="component" value="Unassembled WGS sequence"/>
</dbReference>
<organism evidence="11 12">
    <name type="scientific">Rotaria sordida</name>
    <dbReference type="NCBI Taxonomy" id="392033"/>
    <lineage>
        <taxon>Eukaryota</taxon>
        <taxon>Metazoa</taxon>
        <taxon>Spiralia</taxon>
        <taxon>Gnathifera</taxon>
        <taxon>Rotifera</taxon>
        <taxon>Eurotatoria</taxon>
        <taxon>Bdelloidea</taxon>
        <taxon>Philodinida</taxon>
        <taxon>Philodinidae</taxon>
        <taxon>Rotaria</taxon>
    </lineage>
</organism>
<dbReference type="GO" id="GO:0030791">
    <property type="term" value="F:arsenite methyltransferase activity"/>
    <property type="evidence" value="ECO:0007669"/>
    <property type="project" value="UniProtKB-EC"/>
</dbReference>
<accession>A0A813XX85</accession>
<evidence type="ECO:0000256" key="8">
    <source>
        <dbReference type="ARBA" id="ARBA00048428"/>
    </source>
</evidence>
<dbReference type="CDD" id="cd02440">
    <property type="entry name" value="AdoMet_MTases"/>
    <property type="match status" value="1"/>
</dbReference>
<evidence type="ECO:0000256" key="6">
    <source>
        <dbReference type="ARBA" id="ARBA00047941"/>
    </source>
</evidence>
<evidence type="ECO:0000256" key="1">
    <source>
        <dbReference type="ARBA" id="ARBA00022679"/>
    </source>
</evidence>
<comment type="catalytic activity">
    <reaction evidence="6">
        <text>arsenic triglutathione + [thioredoxin]-dithiol + S-adenosyl-L-methionine + 2 H2O = methylarsonous acid + [thioredoxin]-disulfide + 3 glutathione + S-adenosyl-L-homocysteine + H(+)</text>
        <dbReference type="Rhea" id="RHEA:69460"/>
        <dbReference type="Rhea" id="RHEA-COMP:10698"/>
        <dbReference type="Rhea" id="RHEA-COMP:10700"/>
        <dbReference type="ChEBI" id="CHEBI:15377"/>
        <dbReference type="ChEBI" id="CHEBI:15378"/>
        <dbReference type="ChEBI" id="CHEBI:17826"/>
        <dbReference type="ChEBI" id="CHEBI:29950"/>
        <dbReference type="ChEBI" id="CHEBI:50058"/>
        <dbReference type="ChEBI" id="CHEBI:57856"/>
        <dbReference type="ChEBI" id="CHEBI:57925"/>
        <dbReference type="ChEBI" id="CHEBI:59789"/>
        <dbReference type="ChEBI" id="CHEBI:183640"/>
        <dbReference type="EC" id="2.1.1.137"/>
    </reaction>
</comment>
<feature type="region of interest" description="Disordered" evidence="9">
    <location>
        <begin position="1"/>
        <end position="36"/>
    </location>
</feature>
<dbReference type="PANTHER" id="PTHR43675:SF8">
    <property type="entry name" value="ARSENITE METHYLTRANSFERASE"/>
    <property type="match status" value="1"/>
</dbReference>
<name>A0A813XX85_9BILA</name>
<evidence type="ECO:0000256" key="3">
    <source>
        <dbReference type="ARBA" id="ARBA00034487"/>
    </source>
</evidence>